<accession>A0ABU4RMS6</accession>
<proteinExistence type="predicted"/>
<sequence>MCESCASPDDDEALPSFSITPALVGVMRDIEADLPGRRVSEEAWQVFFGAESGGIGWGDLERIARSREAAALFLSLAGDHNWTTR</sequence>
<evidence type="ECO:0000313" key="1">
    <source>
        <dbReference type="EMBL" id="MDX6805528.1"/>
    </source>
</evidence>
<organism evidence="1 2">
    <name type="scientific">Terrihabitans rhizophilus</name>
    <dbReference type="NCBI Taxonomy" id="3092662"/>
    <lineage>
        <taxon>Bacteria</taxon>
        <taxon>Pseudomonadati</taxon>
        <taxon>Pseudomonadota</taxon>
        <taxon>Alphaproteobacteria</taxon>
        <taxon>Hyphomicrobiales</taxon>
        <taxon>Terrihabitans</taxon>
    </lineage>
</organism>
<dbReference type="EMBL" id="JAXAFJ010000002">
    <property type="protein sequence ID" value="MDX6805528.1"/>
    <property type="molecule type" value="Genomic_DNA"/>
</dbReference>
<dbReference type="Proteomes" id="UP001274321">
    <property type="component" value="Unassembled WGS sequence"/>
</dbReference>
<reference evidence="1 2" key="1">
    <citation type="submission" date="2023-11" db="EMBL/GenBank/DDBJ databases">
        <authorList>
            <person name="Bao R."/>
        </authorList>
    </citation>
    <scope>NUCLEOTIDE SEQUENCE [LARGE SCALE GENOMIC DNA]</scope>
    <source>
        <strain evidence="1 2">PJ23</strain>
    </source>
</reference>
<gene>
    <name evidence="1" type="ORF">SCD90_05585</name>
</gene>
<protein>
    <submittedName>
        <fullName evidence="1">Uncharacterized protein</fullName>
    </submittedName>
</protein>
<dbReference type="RefSeq" id="WP_319843639.1">
    <property type="nucleotide sequence ID" value="NZ_JAXAFJ010000002.1"/>
</dbReference>
<name>A0ABU4RMS6_9HYPH</name>
<comment type="caution">
    <text evidence="1">The sequence shown here is derived from an EMBL/GenBank/DDBJ whole genome shotgun (WGS) entry which is preliminary data.</text>
</comment>
<evidence type="ECO:0000313" key="2">
    <source>
        <dbReference type="Proteomes" id="UP001274321"/>
    </source>
</evidence>
<keyword evidence="2" id="KW-1185">Reference proteome</keyword>